<dbReference type="EMBL" id="NCKU01000094">
    <property type="protein sequence ID" value="RWS17331.1"/>
    <property type="molecule type" value="Genomic_DNA"/>
</dbReference>
<evidence type="ECO:0000313" key="2">
    <source>
        <dbReference type="EMBL" id="RWS14295.1"/>
    </source>
</evidence>
<gene>
    <name evidence="2" type="ORF">B4U79_00537</name>
    <name evidence="1" type="ORF">B4U79_06131</name>
    <name evidence="3" type="ORF">B4U79_11485</name>
</gene>
<dbReference type="EMBL" id="NCKU01000760">
    <property type="protein sequence ID" value="RWS14283.1"/>
    <property type="molecule type" value="Genomic_DNA"/>
</dbReference>
<reference evidence="3 4" key="1">
    <citation type="journal article" date="2018" name="Gigascience">
        <title>Genomes of trombidid mites reveal novel predicted allergens and laterally-transferred genes associated with secondary metabolism.</title>
        <authorList>
            <person name="Dong X."/>
            <person name="Chaisiri K."/>
            <person name="Xia D."/>
            <person name="Armstrong S.D."/>
            <person name="Fang Y."/>
            <person name="Donnelly M.J."/>
            <person name="Kadowaki T."/>
            <person name="McGarry J.W."/>
            <person name="Darby A.C."/>
            <person name="Makepeace B.L."/>
        </authorList>
    </citation>
    <scope>NUCLEOTIDE SEQUENCE [LARGE SCALE GENOMIC DNA]</scope>
    <source>
        <strain evidence="3">UoL-WK</strain>
    </source>
</reference>
<reference evidence="3" key="2">
    <citation type="submission" date="2018-11" db="EMBL/GenBank/DDBJ databases">
        <title>Trombidioid mite genomics.</title>
        <authorList>
            <person name="Dong X."/>
        </authorList>
    </citation>
    <scope>NUCLEOTIDE SEQUENCE</scope>
    <source>
        <strain evidence="3">UoL-WK</strain>
    </source>
</reference>
<comment type="caution">
    <text evidence="3">The sequence shown here is derived from an EMBL/GenBank/DDBJ whole genome shotgun (WGS) entry which is preliminary data.</text>
</comment>
<keyword evidence="4" id="KW-1185">Reference proteome</keyword>
<evidence type="ECO:0000313" key="1">
    <source>
        <dbReference type="EMBL" id="RWS14283.1"/>
    </source>
</evidence>
<dbReference type="Proteomes" id="UP000285301">
    <property type="component" value="Unassembled WGS sequence"/>
</dbReference>
<accession>A0A3S3PQQ5</accession>
<dbReference type="AlphaFoldDB" id="A0A3S3PQQ5"/>
<organism evidence="3 4">
    <name type="scientific">Dinothrombium tinctorium</name>
    <dbReference type="NCBI Taxonomy" id="1965070"/>
    <lineage>
        <taxon>Eukaryota</taxon>
        <taxon>Metazoa</taxon>
        <taxon>Ecdysozoa</taxon>
        <taxon>Arthropoda</taxon>
        <taxon>Chelicerata</taxon>
        <taxon>Arachnida</taxon>
        <taxon>Acari</taxon>
        <taxon>Acariformes</taxon>
        <taxon>Trombidiformes</taxon>
        <taxon>Prostigmata</taxon>
        <taxon>Anystina</taxon>
        <taxon>Parasitengona</taxon>
        <taxon>Trombidioidea</taxon>
        <taxon>Trombidiidae</taxon>
        <taxon>Dinothrombium</taxon>
    </lineage>
</organism>
<evidence type="ECO:0000313" key="4">
    <source>
        <dbReference type="Proteomes" id="UP000285301"/>
    </source>
</evidence>
<sequence length="38" mass="4417">MIVMLECCKKINHQSISCSGFKAEVVEKHIKDNINRNR</sequence>
<dbReference type="EMBL" id="NCKU01000759">
    <property type="protein sequence ID" value="RWS14295.1"/>
    <property type="molecule type" value="Genomic_DNA"/>
</dbReference>
<protein>
    <submittedName>
        <fullName evidence="3">Uncharacterized protein</fullName>
    </submittedName>
</protein>
<proteinExistence type="predicted"/>
<evidence type="ECO:0000313" key="3">
    <source>
        <dbReference type="EMBL" id="RWS17331.1"/>
    </source>
</evidence>
<name>A0A3S3PQQ5_9ACAR</name>